<dbReference type="VEuPathDB" id="AmoebaDB:FDP41_005862"/>
<dbReference type="RefSeq" id="XP_044559822.1">
    <property type="nucleotide sequence ID" value="XM_044709433.1"/>
</dbReference>
<dbReference type="InterPro" id="IPR027993">
    <property type="entry name" value="DUF4495"/>
</dbReference>
<dbReference type="Proteomes" id="UP000444721">
    <property type="component" value="Unassembled WGS sequence"/>
</dbReference>
<evidence type="ECO:0000313" key="1">
    <source>
        <dbReference type="EMBL" id="KAF0975109.1"/>
    </source>
</evidence>
<name>A0A6A5BQ76_NAEFO</name>
<dbReference type="EMBL" id="VFQX01000048">
    <property type="protein sequence ID" value="KAF0975109.1"/>
    <property type="molecule type" value="Genomic_DNA"/>
</dbReference>
<dbReference type="VEuPathDB" id="AmoebaDB:NF0073520"/>
<sequence>MQTSSFEGGSRVVEDLLLMEGDPTTFSTPNYDALLEEITLKMEEMDRRRKDNSISLPEEQQYQGSYHLLFKSTCSKIFREERYQLPSNFNILKTSASNENLNDFELEEEISSFTCGIVSHLVKGIADTHPKKDIDKRKILLLNLALTLEVDDVFNFEDFEMLHQIIDVMHIIDLITSLYINRFLNKFSEICLIIADHFYQKTHSELRGRFFDILEIALGFQDSISFMIDEKKKSTKLFQDRSNKLSISAPKRMEFYFNSKSISYSYDNFVKSIISNLSIEVLFVIGEFCSDLFSRNISFELFVSINNEYIILQDFKAIMDRVFNITTMLIRNNLEDAAYSTLLYGCDRLCLLASMESDVILDEAAYNYSQLLNSYREKCKSFRKFIVDYHMSIISLYCTPDVRYLMDWDTHRKFHNDERCSYGIQMWNYNMKGICKDLFKVLPDYFASDLFGEILIHSIKLWNETYSNIFPSTKKKVDQYKSDITFLVMYCRSYRGVIDSKTEKIVNRECLRMLVYMALICAPIDVLKSFLESYQRKEGSLQCAKFSVIFQQNKMEKYIKGIPVVVWNSPKFNPMFDFNPLKEFNRIGNAGNVNNELEFSEIKNVSFDFSMLLHGYYICDISLSNMSNRIQLRCEYNDNDYPPLPDEEKILREDVKGILAALTQ</sequence>
<dbReference type="AlphaFoldDB" id="A0A6A5BQ76"/>
<comment type="caution">
    <text evidence="1">The sequence shown here is derived from an EMBL/GenBank/DDBJ whole genome shotgun (WGS) entry which is preliminary data.</text>
</comment>
<gene>
    <name evidence="1" type="ORF">FDP41_005862</name>
</gene>
<dbReference type="VEuPathDB" id="AmoebaDB:NF0073510"/>
<dbReference type="OrthoDB" id="10007406at2759"/>
<dbReference type="PANTHER" id="PTHR33960:SF1">
    <property type="entry name" value="SIMILAR TO KIAA0825 PROTEIN"/>
    <property type="match status" value="1"/>
</dbReference>
<dbReference type="VEuPathDB" id="AmoebaDB:NfTy_044590"/>
<evidence type="ECO:0000313" key="2">
    <source>
        <dbReference type="Proteomes" id="UP000444721"/>
    </source>
</evidence>
<accession>A0A6A5BQ76</accession>
<dbReference type="PANTHER" id="PTHR33960">
    <property type="entry name" value="SIMILAR TO KIAA0825 PROTEIN"/>
    <property type="match status" value="1"/>
</dbReference>
<proteinExistence type="predicted"/>
<dbReference type="GeneID" id="68113080"/>
<protein>
    <submittedName>
        <fullName evidence="1">Uncharacterized protein</fullName>
    </submittedName>
</protein>
<reference evidence="1 2" key="1">
    <citation type="journal article" date="2019" name="Sci. Rep.">
        <title>Nanopore sequencing improves the draft genome of the human pathogenic amoeba Naegleria fowleri.</title>
        <authorList>
            <person name="Liechti N."/>
            <person name="Schurch N."/>
            <person name="Bruggmann R."/>
            <person name="Wittwer M."/>
        </authorList>
    </citation>
    <scope>NUCLEOTIDE SEQUENCE [LARGE SCALE GENOMIC DNA]</scope>
    <source>
        <strain evidence="1 2">ATCC 30894</strain>
    </source>
</reference>
<dbReference type="Pfam" id="PF14906">
    <property type="entry name" value="DUF4495"/>
    <property type="match status" value="1"/>
</dbReference>
<keyword evidence="2" id="KW-1185">Reference proteome</keyword>
<organism evidence="1 2">
    <name type="scientific">Naegleria fowleri</name>
    <name type="common">Brain eating amoeba</name>
    <dbReference type="NCBI Taxonomy" id="5763"/>
    <lineage>
        <taxon>Eukaryota</taxon>
        <taxon>Discoba</taxon>
        <taxon>Heterolobosea</taxon>
        <taxon>Tetramitia</taxon>
        <taxon>Eutetramitia</taxon>
        <taxon>Vahlkampfiidae</taxon>
        <taxon>Naegleria</taxon>
    </lineage>
</organism>